<name>A0A445I7E4_GLYSO</name>
<comment type="caution">
    <text evidence="4">The sequence shown here is derived from an EMBL/GenBank/DDBJ whole genome shotgun (WGS) entry which is preliminary data.</text>
</comment>
<comment type="similarity">
    <text evidence="1">Belongs to the sulfotransferase 1 family.</text>
</comment>
<dbReference type="Gene3D" id="3.40.50.300">
    <property type="entry name" value="P-loop containing nucleotide triphosphate hydrolases"/>
    <property type="match status" value="2"/>
</dbReference>
<evidence type="ECO:0000256" key="2">
    <source>
        <dbReference type="ARBA" id="ARBA00022679"/>
    </source>
</evidence>
<organism evidence="4 5">
    <name type="scientific">Glycine soja</name>
    <name type="common">Wild soybean</name>
    <dbReference type="NCBI Taxonomy" id="3848"/>
    <lineage>
        <taxon>Eukaryota</taxon>
        <taxon>Viridiplantae</taxon>
        <taxon>Streptophyta</taxon>
        <taxon>Embryophyta</taxon>
        <taxon>Tracheophyta</taxon>
        <taxon>Spermatophyta</taxon>
        <taxon>Magnoliopsida</taxon>
        <taxon>eudicotyledons</taxon>
        <taxon>Gunneridae</taxon>
        <taxon>Pentapetalae</taxon>
        <taxon>rosids</taxon>
        <taxon>fabids</taxon>
        <taxon>Fabales</taxon>
        <taxon>Fabaceae</taxon>
        <taxon>Papilionoideae</taxon>
        <taxon>50 kb inversion clade</taxon>
        <taxon>NPAAA clade</taxon>
        <taxon>indigoferoid/millettioid clade</taxon>
        <taxon>Phaseoleae</taxon>
        <taxon>Glycine</taxon>
        <taxon>Glycine subgen. Soja</taxon>
    </lineage>
</organism>
<protein>
    <submittedName>
        <fullName evidence="4">Cytosolic sulfotransferase 15</fullName>
    </submittedName>
</protein>
<accession>A0A445I7E4</accession>
<dbReference type="Proteomes" id="UP000289340">
    <property type="component" value="Chromosome 11"/>
</dbReference>
<reference evidence="4 5" key="1">
    <citation type="submission" date="2018-09" db="EMBL/GenBank/DDBJ databases">
        <title>A high-quality reference genome of wild soybean provides a powerful tool to mine soybean genomes.</title>
        <authorList>
            <person name="Xie M."/>
            <person name="Chung C.Y.L."/>
            <person name="Li M.-W."/>
            <person name="Wong F.-L."/>
            <person name="Chan T.-F."/>
            <person name="Lam H.-M."/>
        </authorList>
    </citation>
    <scope>NUCLEOTIDE SEQUENCE [LARGE SCALE GENOMIC DNA]</scope>
    <source>
        <strain evidence="5">cv. W05</strain>
        <tissue evidence="4">Hypocotyl of etiolated seedlings</tissue>
    </source>
</reference>
<dbReference type="InterPro" id="IPR000863">
    <property type="entry name" value="Sulfotransferase_dom"/>
</dbReference>
<dbReference type="InterPro" id="IPR027417">
    <property type="entry name" value="P-loop_NTPase"/>
</dbReference>
<keyword evidence="5" id="KW-1185">Reference proteome</keyword>
<dbReference type="GO" id="GO:0008146">
    <property type="term" value="F:sulfotransferase activity"/>
    <property type="evidence" value="ECO:0007669"/>
    <property type="project" value="InterPro"/>
</dbReference>
<dbReference type="EMBL" id="QZWG01000011">
    <property type="protein sequence ID" value="RZB81902.1"/>
    <property type="molecule type" value="Genomic_DNA"/>
</dbReference>
<dbReference type="PANTHER" id="PTHR11783">
    <property type="entry name" value="SULFOTRANSFERASE SULT"/>
    <property type="match status" value="1"/>
</dbReference>
<feature type="domain" description="Sulfotransferase" evidence="3">
    <location>
        <begin position="59"/>
        <end position="297"/>
    </location>
</feature>
<dbReference type="SUPFAM" id="SSF52540">
    <property type="entry name" value="P-loop containing nucleoside triphosphate hydrolases"/>
    <property type="match status" value="2"/>
</dbReference>
<evidence type="ECO:0000259" key="3">
    <source>
        <dbReference type="Pfam" id="PF00685"/>
    </source>
</evidence>
<proteinExistence type="inferred from homology"/>
<evidence type="ECO:0000313" key="5">
    <source>
        <dbReference type="Proteomes" id="UP000289340"/>
    </source>
</evidence>
<evidence type="ECO:0000313" key="4">
    <source>
        <dbReference type="EMBL" id="RZB81902.1"/>
    </source>
</evidence>
<dbReference type="Pfam" id="PF00685">
    <property type="entry name" value="Sulfotransfer_1"/>
    <property type="match status" value="2"/>
</dbReference>
<gene>
    <name evidence="4" type="ORF">D0Y65_031223</name>
</gene>
<sequence>MTSMGGIQENEDEKLILSLPKEKPWAQPYDLYLFQNFWCPGIHIQAVNRFQKYFEAVKDSDVVVASFPKSGTIWIKALTFSIANHHRFSPLENHPLLTTNPHELVPFLEFSFGGNIQDQILHLSNMTEPRIFGTHTPFTSLPKSIKESNCKLVYICRDPFDNFVSAWNYFNKVKPMSLPALTMEEAFEKYCNGIMDYGPWWSHMLGYWNESIANPNKVLFLKYEDLKEDTHFHVKRIAKFLGCPFTQEEESNGVIQSIIKLCSFENMKSLEVNKSGKIGRGNIEKKDFFRKGEKGDWIVIHILATPMASMGGIQENEDEKLILSLPKEKPWAQPYDLYLFQNFWCPGIHIQAVNRFQKYFEAVKDSDVVVASFPKSGTIWIKALTFSIANHHRFPSLENHPLLTTNPHELVPFLEFSFGGNIQDQILHLSNMTEPRIFGTHTPFTSLPKSIKESNCKLVYICRDPFDNFVSAWNYFNKVKPMSLPALTMEEAFEKYCNGIMDYGPWWSHMLGYWNESIANPNKVLFLKYEDLKEDTNFHVKRIAEFLGCPFTQKEESSGVIQSIIKLCSFENMKDLEVNKSGKIGRGGIEKKDFFRKGEKGDWVNYFTPSMQEKLSAIVEEKLSGSGLSFKKCS</sequence>
<dbReference type="AlphaFoldDB" id="A0A445I7E4"/>
<feature type="domain" description="Sulfotransferase" evidence="3">
    <location>
        <begin position="365"/>
        <end position="627"/>
    </location>
</feature>
<keyword evidence="2 4" id="KW-0808">Transferase</keyword>
<evidence type="ECO:0000256" key="1">
    <source>
        <dbReference type="ARBA" id="ARBA00005771"/>
    </source>
</evidence>